<dbReference type="RefSeq" id="WP_183661244.1">
    <property type="nucleotide sequence ID" value="NZ_JACHXN010000003.1"/>
</dbReference>
<evidence type="ECO:0000313" key="2">
    <source>
        <dbReference type="Proteomes" id="UP000554520"/>
    </source>
</evidence>
<gene>
    <name evidence="1" type="ORF">FHS21_001284</name>
</gene>
<reference evidence="1 2" key="1">
    <citation type="submission" date="2020-08" db="EMBL/GenBank/DDBJ databases">
        <title>Genomic Encyclopedia of Type Strains, Phase III (KMG-III): the genomes of soil and plant-associated and newly described type strains.</title>
        <authorList>
            <person name="Whitman W."/>
        </authorList>
    </citation>
    <scope>NUCLEOTIDE SEQUENCE [LARGE SCALE GENOMIC DNA]</scope>
    <source>
        <strain evidence="1 2">CECT 7015</strain>
    </source>
</reference>
<dbReference type="Proteomes" id="UP000554520">
    <property type="component" value="Unassembled WGS sequence"/>
</dbReference>
<organism evidence="1 2">
    <name type="scientific">Phyllobacterium trifolii</name>
    <dbReference type="NCBI Taxonomy" id="300193"/>
    <lineage>
        <taxon>Bacteria</taxon>
        <taxon>Pseudomonadati</taxon>
        <taxon>Pseudomonadota</taxon>
        <taxon>Alphaproteobacteria</taxon>
        <taxon>Hyphomicrobiales</taxon>
        <taxon>Phyllobacteriaceae</taxon>
        <taxon>Phyllobacterium</taxon>
    </lineage>
</organism>
<dbReference type="AlphaFoldDB" id="A0A839U4L7"/>
<accession>A0A839U4L7</accession>
<protein>
    <submittedName>
        <fullName evidence="1">Uncharacterized protein</fullName>
    </submittedName>
</protein>
<name>A0A839U4L7_9HYPH</name>
<keyword evidence="2" id="KW-1185">Reference proteome</keyword>
<evidence type="ECO:0000313" key="1">
    <source>
        <dbReference type="EMBL" id="MBB3144883.1"/>
    </source>
</evidence>
<dbReference type="EMBL" id="JACHXN010000003">
    <property type="protein sequence ID" value="MBB3144883.1"/>
    <property type="molecule type" value="Genomic_DNA"/>
</dbReference>
<proteinExistence type="predicted"/>
<sequence>MTGLPGYDEWKLASPDDDREIDEYCSNCAGEGVIYCCLDEIGCVDPEGGCDLCERVCDWCKGSPIKAESDPDHLRDIRNEDREFFDRMEGGD</sequence>
<comment type="caution">
    <text evidence="1">The sequence shown here is derived from an EMBL/GenBank/DDBJ whole genome shotgun (WGS) entry which is preliminary data.</text>
</comment>